<comment type="caution">
    <text evidence="2">The sequence shown here is derived from an EMBL/GenBank/DDBJ whole genome shotgun (WGS) entry which is preliminary data.</text>
</comment>
<evidence type="ECO:0000313" key="3">
    <source>
        <dbReference type="Proteomes" id="UP001148614"/>
    </source>
</evidence>
<dbReference type="InterPro" id="IPR013217">
    <property type="entry name" value="Methyltransf_12"/>
</dbReference>
<feature type="domain" description="Methyltransferase type 12" evidence="1">
    <location>
        <begin position="55"/>
        <end position="162"/>
    </location>
</feature>
<dbReference type="EMBL" id="JANPWZ010000310">
    <property type="protein sequence ID" value="KAJ3577785.1"/>
    <property type="molecule type" value="Genomic_DNA"/>
</dbReference>
<organism evidence="2 3">
    <name type="scientific">Xylaria arbuscula</name>
    <dbReference type="NCBI Taxonomy" id="114810"/>
    <lineage>
        <taxon>Eukaryota</taxon>
        <taxon>Fungi</taxon>
        <taxon>Dikarya</taxon>
        <taxon>Ascomycota</taxon>
        <taxon>Pezizomycotina</taxon>
        <taxon>Sordariomycetes</taxon>
        <taxon>Xylariomycetidae</taxon>
        <taxon>Xylariales</taxon>
        <taxon>Xylariaceae</taxon>
        <taxon>Xylaria</taxon>
    </lineage>
</organism>
<dbReference type="Proteomes" id="UP001148614">
    <property type="component" value="Unassembled WGS sequence"/>
</dbReference>
<evidence type="ECO:0000313" key="2">
    <source>
        <dbReference type="EMBL" id="KAJ3577785.1"/>
    </source>
</evidence>
<dbReference type="Pfam" id="PF08242">
    <property type="entry name" value="Methyltransf_12"/>
    <property type="match status" value="1"/>
</dbReference>
<proteinExistence type="predicted"/>
<protein>
    <recommendedName>
        <fullName evidence="1">Methyltransferase type 12 domain-containing protein</fullName>
    </recommendedName>
</protein>
<keyword evidence="3" id="KW-1185">Reference proteome</keyword>
<dbReference type="InterPro" id="IPR029063">
    <property type="entry name" value="SAM-dependent_MTases_sf"/>
</dbReference>
<reference evidence="2" key="1">
    <citation type="submission" date="2022-07" db="EMBL/GenBank/DDBJ databases">
        <title>Genome Sequence of Xylaria arbuscula.</title>
        <authorList>
            <person name="Buettner E."/>
        </authorList>
    </citation>
    <scope>NUCLEOTIDE SEQUENCE</scope>
    <source>
        <strain evidence="2">VT107</strain>
    </source>
</reference>
<dbReference type="VEuPathDB" id="FungiDB:F4678DRAFT_213994"/>
<dbReference type="AlphaFoldDB" id="A0A9W8NJ05"/>
<name>A0A9W8NJ05_9PEZI</name>
<evidence type="ECO:0000259" key="1">
    <source>
        <dbReference type="Pfam" id="PF08242"/>
    </source>
</evidence>
<sequence>MSTTNHSPEPFGRYTTLYSPTFLSIVYDFLVHRFNMRTDTVLEPFFAENFSRRHLDVGVATGYFLGVALARPFGTEAEHHITLVDLNPSPLKAAKARVLSKTTNATVETVVADVTEPPPELLQDLQFDSITMFNLFHCVPGKEKKLEAISLYKDLLADDGVLAGCTILGERFATNRINYLYLKLYNNKGIFHNWDDKKGDFERALMKNFKEVETTVVGMMLLFRATKPRRQ</sequence>
<dbReference type="Gene3D" id="3.40.50.150">
    <property type="entry name" value="Vaccinia Virus protein VP39"/>
    <property type="match status" value="1"/>
</dbReference>
<dbReference type="CDD" id="cd02440">
    <property type="entry name" value="AdoMet_MTases"/>
    <property type="match status" value="1"/>
</dbReference>
<dbReference type="SUPFAM" id="SSF53335">
    <property type="entry name" value="S-adenosyl-L-methionine-dependent methyltransferases"/>
    <property type="match status" value="1"/>
</dbReference>
<gene>
    <name evidence="2" type="ORF">NPX13_g2785</name>
</gene>
<accession>A0A9W8NJ05</accession>